<sequence>MLQRITKILFLLCSEKTSLKGKSALGIFIGLFLFFSHVDLIAQRNFSPVSASYSNAAFMPYAQDIFVDQADSLDYTLVRKRVSKAKNGVDFHLRSFFTQANYRDQLFAFFPGKRKQMDASFDEKAEALKNLVLGNGLYVPIQFVKWENMHGAMASYSSIGPDGRPRIYMNKEYSEGQGNFLYPEATDSQMISLLFQEYGHAIDDYLNGLDDSPGDEGDLFAVRVLKLDVTERYVETVLVRNDHNKIIIAGKNIFVEDAGVYLLEAWPATTASGGGTTWTTGAAKSTNTPLRLETATIANAWNVATGSISAKFWNGVTSITGTINYQMTAATPANSVMGFLTGGTGTAGYLLELPNSTTNLLASTAYTFANGSEGTTVQTFSAAIGVGSTLVLSNTSRGAGVTTTLTAQSKNTGGTNVNGITATFSSTSGTATITGTNPGTTAGSGGNTGKAAVTVSDTNDGSTVFNCELKNAVGWYVIETATLTVTPGTATKLVVTGTGTQTAGGSQTITITAQDTYGNTATAYTGAKNLTYSGATSSTAPVTAPTAANSSAADIAFGSTTADSFASGVATTTLKLYDAETALIAVTDGTLSAAGADRLSIVVSPSTMTKLGSSIATPQTNGVAFTGTNTLTALDAYGNTVTSFNASTNNVTVTNSLGGTVSGLGSGANNVLNQVGDFASGVADLTTQGMIYTGTSGTGTFTFTPASGTAITSGSIVVNPGVATKLIITGTGTQTAGSSQNITLTAYDVSGNVATSYTGDKSLTFSGANISTNPATNPTVTDKNAADINFGTGTVITFTNGVASSVPMSLYKAESATVSVTDGSISSTGGDNLSVIVSAAAFDKLTVSLTSPQINGTAFTGTNTLTAQDAYGNTVTTFAANTNNVTVTSTLTGAITGLGSGVNNVLNQAGDFTSGVANLTSLGL</sequence>
<name>A0ABX0EX73_9BACT</name>
<dbReference type="EMBL" id="SEWW01000008">
    <property type="protein sequence ID" value="NGZ45049.1"/>
    <property type="molecule type" value="Genomic_DNA"/>
</dbReference>
<keyword evidence="2" id="KW-1185">Reference proteome</keyword>
<evidence type="ECO:0000313" key="1">
    <source>
        <dbReference type="EMBL" id="NGZ45049.1"/>
    </source>
</evidence>
<organism evidence="1 2">
    <name type="scientific">Aquirufa beregesia</name>
    <dbReference type="NCBI Taxonomy" id="2516556"/>
    <lineage>
        <taxon>Bacteria</taxon>
        <taxon>Pseudomonadati</taxon>
        <taxon>Bacteroidota</taxon>
        <taxon>Cytophagia</taxon>
        <taxon>Cytophagales</taxon>
        <taxon>Flectobacillaceae</taxon>
        <taxon>Aquirufa</taxon>
    </lineage>
</organism>
<accession>A0ABX0EX73</accession>
<feature type="non-terminal residue" evidence="1">
    <location>
        <position position="924"/>
    </location>
</feature>
<evidence type="ECO:0000313" key="2">
    <source>
        <dbReference type="Proteomes" id="UP001318301"/>
    </source>
</evidence>
<dbReference type="Proteomes" id="UP001318301">
    <property type="component" value="Unassembled WGS sequence"/>
</dbReference>
<gene>
    <name evidence="1" type="ORF">EWU23_11235</name>
</gene>
<dbReference type="RefSeq" id="WP_166232253.1">
    <property type="nucleotide sequence ID" value="NZ_SEWW01000008.1"/>
</dbReference>
<comment type="caution">
    <text evidence="1">The sequence shown here is derived from an EMBL/GenBank/DDBJ whole genome shotgun (WGS) entry which is preliminary data.</text>
</comment>
<proteinExistence type="predicted"/>
<reference evidence="1 2" key="1">
    <citation type="submission" date="2019-02" db="EMBL/GenBank/DDBJ databases">
        <title>Genome of a new Bacteroidetes strain.</title>
        <authorList>
            <person name="Pitt A."/>
        </authorList>
    </citation>
    <scope>NUCLEOTIDE SEQUENCE [LARGE SCALE GENOMIC DNA]</scope>
    <source>
        <strain evidence="1 2">50C-KIRBA</strain>
    </source>
</reference>
<protein>
    <submittedName>
        <fullName evidence="1">Uncharacterized protein</fullName>
    </submittedName>
</protein>